<dbReference type="EMBL" id="CP010904">
    <property type="protein sequence ID" value="AKJ65111.1"/>
    <property type="molecule type" value="Genomic_DNA"/>
</dbReference>
<dbReference type="InterPro" id="IPR013747">
    <property type="entry name" value="ACP_syn_III_C"/>
</dbReference>
<dbReference type="CDD" id="cd00830">
    <property type="entry name" value="KAS_III"/>
    <property type="match status" value="1"/>
</dbReference>
<dbReference type="STRING" id="1307763.L21SP4_01875"/>
<feature type="domain" description="Beta-ketoacyl-[acyl-carrier-protein] synthase III C-terminal" evidence="3">
    <location>
        <begin position="274"/>
        <end position="353"/>
    </location>
</feature>
<dbReference type="RefSeq" id="WP_052882377.1">
    <property type="nucleotide sequence ID" value="NZ_CP010904.1"/>
</dbReference>
<sequence length="355" mass="39131">MNHIQVFQRPLTRIAGLGIHLPEKIVDNETLAEQVNAPERLRKRLPGIIDRTTRVRSRRHAGPGEYPSDLAAVAAKRAMEHAGIAHSDVDTLIYASTDMDQLEPATANILQQKLGWPVINSFDVSNACNSFLQAVNVGNSLIATGGAQCVVVCAAELGSHWINYDIRRKQDLRTKMGGLTLGDAAASVVLTPADDDGAGIQEINLVTLGEHWRLCHVPENIDWRAASPRSIHGWFYLDMSALARIVKDLSVNYFQEYRQHRRELFGEEDFVDGLKKVVPHQISRRLIEEVVSNLHADMDMVAITADEFGNTAAAAIPLTLHMLIESGETRWGTGDEILLFGAASGLGMGHIRIRL</sequence>
<protein>
    <submittedName>
        <fullName evidence="5">3-oxoacyl-[acyl-carrier-protein] synthase 3</fullName>
        <ecNumber evidence="5">2.3.1.180</ecNumber>
    </submittedName>
</protein>
<evidence type="ECO:0000256" key="1">
    <source>
        <dbReference type="ARBA" id="ARBA00022679"/>
    </source>
</evidence>
<reference evidence="6" key="1">
    <citation type="submission" date="2015-02" db="EMBL/GenBank/DDBJ databases">
        <title>Description and complete genome sequence of the first cultured representative of the subdivision 5 of the Verrucomicrobia phylum.</title>
        <authorList>
            <person name="Spring S."/>
            <person name="Bunk B."/>
            <person name="Sproer C."/>
            <person name="Klenk H.-P."/>
        </authorList>
    </citation>
    <scope>NUCLEOTIDE SEQUENCE [LARGE SCALE GENOMIC DNA]</scope>
    <source>
        <strain evidence="6">L21-Fru-AB</strain>
    </source>
</reference>
<evidence type="ECO:0000256" key="2">
    <source>
        <dbReference type="ARBA" id="ARBA00023315"/>
    </source>
</evidence>
<feature type="domain" description="Beta-ketoacyl-[acyl-carrier-protein] synthase III N-terminal" evidence="4">
    <location>
        <begin position="122"/>
        <end position="207"/>
    </location>
</feature>
<dbReference type="Pfam" id="PF08541">
    <property type="entry name" value="ACP_syn_III_C"/>
    <property type="match status" value="1"/>
</dbReference>
<dbReference type="GO" id="GO:0006633">
    <property type="term" value="P:fatty acid biosynthetic process"/>
    <property type="evidence" value="ECO:0007669"/>
    <property type="project" value="InterPro"/>
</dbReference>
<evidence type="ECO:0000313" key="6">
    <source>
        <dbReference type="Proteomes" id="UP000035268"/>
    </source>
</evidence>
<dbReference type="KEGG" id="vbl:L21SP4_01875"/>
<proteinExistence type="predicted"/>
<dbReference type="Gene3D" id="3.40.47.10">
    <property type="match status" value="1"/>
</dbReference>
<dbReference type="SUPFAM" id="SSF53901">
    <property type="entry name" value="Thiolase-like"/>
    <property type="match status" value="2"/>
</dbReference>
<dbReference type="OrthoDB" id="9815506at2"/>
<keyword evidence="6" id="KW-1185">Reference proteome</keyword>
<evidence type="ECO:0000313" key="5">
    <source>
        <dbReference type="EMBL" id="AKJ65111.1"/>
    </source>
</evidence>
<dbReference type="PANTHER" id="PTHR34069:SF2">
    <property type="entry name" value="BETA-KETOACYL-[ACYL-CARRIER-PROTEIN] SYNTHASE III"/>
    <property type="match status" value="1"/>
</dbReference>
<organism evidence="5 6">
    <name type="scientific">Kiritimatiella glycovorans</name>
    <dbReference type="NCBI Taxonomy" id="1307763"/>
    <lineage>
        <taxon>Bacteria</taxon>
        <taxon>Pseudomonadati</taxon>
        <taxon>Kiritimatiellota</taxon>
        <taxon>Kiritimatiellia</taxon>
        <taxon>Kiritimatiellales</taxon>
        <taxon>Kiritimatiellaceae</taxon>
        <taxon>Kiritimatiella</taxon>
    </lineage>
</organism>
<dbReference type="PANTHER" id="PTHR34069">
    <property type="entry name" value="3-OXOACYL-[ACYL-CARRIER-PROTEIN] SYNTHASE 3"/>
    <property type="match status" value="1"/>
</dbReference>
<keyword evidence="1 5" id="KW-0808">Transferase</keyword>
<gene>
    <name evidence="5" type="primary">fabH_2</name>
    <name evidence="5" type="ORF">L21SP4_01875</name>
</gene>
<keyword evidence="2 5" id="KW-0012">Acyltransferase</keyword>
<dbReference type="InterPro" id="IPR013751">
    <property type="entry name" value="ACP_syn_III_N"/>
</dbReference>
<dbReference type="Proteomes" id="UP000035268">
    <property type="component" value="Chromosome"/>
</dbReference>
<reference evidence="5 6" key="2">
    <citation type="journal article" date="2016" name="ISME J.">
        <title>Characterization of the first cultured representative of Verrucomicrobia subdivision 5 indicates the proposal of a novel phylum.</title>
        <authorList>
            <person name="Spring S."/>
            <person name="Bunk B."/>
            <person name="Sproer C."/>
            <person name="Schumann P."/>
            <person name="Rohde M."/>
            <person name="Tindall B.J."/>
            <person name="Klenk H.P."/>
        </authorList>
    </citation>
    <scope>NUCLEOTIDE SEQUENCE [LARGE SCALE GENOMIC DNA]</scope>
    <source>
        <strain evidence="5 6">L21-Fru-AB</strain>
    </source>
</reference>
<dbReference type="Pfam" id="PF08545">
    <property type="entry name" value="ACP_syn_III"/>
    <property type="match status" value="1"/>
</dbReference>
<dbReference type="GO" id="GO:0044550">
    <property type="term" value="P:secondary metabolite biosynthetic process"/>
    <property type="evidence" value="ECO:0007669"/>
    <property type="project" value="TreeGrafter"/>
</dbReference>
<accession>A0A0G3EF77</accession>
<name>A0A0G3EF77_9BACT</name>
<dbReference type="InterPro" id="IPR016039">
    <property type="entry name" value="Thiolase-like"/>
</dbReference>
<evidence type="ECO:0000259" key="3">
    <source>
        <dbReference type="Pfam" id="PF08541"/>
    </source>
</evidence>
<dbReference type="EC" id="2.3.1.180" evidence="5"/>
<dbReference type="GO" id="GO:0033818">
    <property type="term" value="F:beta-ketoacyl-acyl-carrier-protein synthase III activity"/>
    <property type="evidence" value="ECO:0007669"/>
    <property type="project" value="UniProtKB-EC"/>
</dbReference>
<dbReference type="AlphaFoldDB" id="A0A0G3EF77"/>
<dbReference type="GO" id="GO:0004315">
    <property type="term" value="F:3-oxoacyl-[acyl-carrier-protein] synthase activity"/>
    <property type="evidence" value="ECO:0007669"/>
    <property type="project" value="InterPro"/>
</dbReference>
<evidence type="ECO:0000259" key="4">
    <source>
        <dbReference type="Pfam" id="PF08545"/>
    </source>
</evidence>